<accession>A0A1V3JRH6</accession>
<gene>
    <name evidence="4" type="ORF">BKL49_04160</name>
</gene>
<dbReference type="OrthoDB" id="9801773at2"/>
<protein>
    <submittedName>
        <fullName evidence="4">TIGR01777 family protein</fullName>
    </submittedName>
</protein>
<dbReference type="Pfam" id="PF01370">
    <property type="entry name" value="Epimerase"/>
    <property type="match status" value="1"/>
</dbReference>
<reference evidence="4 5" key="1">
    <citation type="submission" date="2016-10" db="EMBL/GenBank/DDBJ databases">
        <title>Rodentibacter gen. nov. and new species.</title>
        <authorList>
            <person name="Christensen H."/>
        </authorList>
    </citation>
    <scope>NUCLEOTIDE SEQUENCE [LARGE SCALE GENOMIC DNA]</scope>
    <source>
        <strain evidence="4 5">Ac151</strain>
    </source>
</reference>
<evidence type="ECO:0000256" key="1">
    <source>
        <dbReference type="ARBA" id="ARBA00009353"/>
    </source>
</evidence>
<feature type="domain" description="NAD-dependent epimerase/dehydratase" evidence="2">
    <location>
        <begin position="3"/>
        <end position="221"/>
    </location>
</feature>
<name>A0A1V3JRH6_9PAST</name>
<dbReference type="AlphaFoldDB" id="A0A1V3JRH6"/>
<dbReference type="RefSeq" id="WP_077423371.1">
    <property type="nucleotide sequence ID" value="NZ_MLHQ01000010.1"/>
</dbReference>
<dbReference type="InterPro" id="IPR010099">
    <property type="entry name" value="SDR39U1"/>
</dbReference>
<sequence>MKILITGGTGLIGQALIPTLLNKQYHITVLTRSEEKARQILPQKTLQFLTALSPLENLDHFEAVINLAGEPIFAKRWTALQKIKLFDSRVKLTQQLTNLINNGRNPPHFISASAMGIYGDQAKRVITEISPTAQHTFTAQLCQKWEDTARQVHTKVCLLRTGMVLSPQGGALAKMLPLYQWNLAGRLGSGKQYWSWIALEDMVRGIVFLLEHGNSEGVYNLVSPQPITNQFFNQQLSQSLNRCAYFPIPEFTLKWVLGERAGMLLESQNALPKCLLEAGFRFQYENLTQYLTALFTKK</sequence>
<dbReference type="Proteomes" id="UP000188602">
    <property type="component" value="Unassembled WGS sequence"/>
</dbReference>
<keyword evidence="5" id="KW-1185">Reference proteome</keyword>
<evidence type="ECO:0000313" key="5">
    <source>
        <dbReference type="Proteomes" id="UP000188602"/>
    </source>
</evidence>
<dbReference type="EMBL" id="MLHQ01000010">
    <property type="protein sequence ID" value="OOF59279.1"/>
    <property type="molecule type" value="Genomic_DNA"/>
</dbReference>
<comment type="caution">
    <text evidence="4">The sequence shown here is derived from an EMBL/GenBank/DDBJ whole genome shotgun (WGS) entry which is preliminary data.</text>
</comment>
<dbReference type="SUPFAM" id="SSF51735">
    <property type="entry name" value="NAD(P)-binding Rossmann-fold domains"/>
    <property type="match status" value="1"/>
</dbReference>
<evidence type="ECO:0000259" key="2">
    <source>
        <dbReference type="Pfam" id="PF01370"/>
    </source>
</evidence>
<dbReference type="PANTHER" id="PTHR11092:SF0">
    <property type="entry name" value="EPIMERASE FAMILY PROTEIN SDR39U1"/>
    <property type="match status" value="1"/>
</dbReference>
<dbReference type="InterPro" id="IPR036291">
    <property type="entry name" value="NAD(P)-bd_dom_sf"/>
</dbReference>
<feature type="domain" description="DUF1731" evidence="3">
    <location>
        <begin position="248"/>
        <end position="293"/>
    </location>
</feature>
<dbReference type="Gene3D" id="3.40.50.720">
    <property type="entry name" value="NAD(P)-binding Rossmann-like Domain"/>
    <property type="match status" value="1"/>
</dbReference>
<dbReference type="CDD" id="cd05242">
    <property type="entry name" value="SDR_a8"/>
    <property type="match status" value="1"/>
</dbReference>
<evidence type="ECO:0000313" key="4">
    <source>
        <dbReference type="EMBL" id="OOF59279.1"/>
    </source>
</evidence>
<dbReference type="Pfam" id="PF08338">
    <property type="entry name" value="DUF1731"/>
    <property type="match status" value="1"/>
</dbReference>
<proteinExistence type="inferred from homology"/>
<dbReference type="InterPro" id="IPR013549">
    <property type="entry name" value="DUF1731"/>
</dbReference>
<comment type="similarity">
    <text evidence="1">Belongs to the NAD(P)-dependent epimerase/dehydratase family. SDR39U1 subfamily.</text>
</comment>
<dbReference type="NCBIfam" id="TIGR01777">
    <property type="entry name" value="yfcH"/>
    <property type="match status" value="1"/>
</dbReference>
<dbReference type="STRING" id="1907939.BKL49_04160"/>
<evidence type="ECO:0000259" key="3">
    <source>
        <dbReference type="Pfam" id="PF08338"/>
    </source>
</evidence>
<dbReference type="InterPro" id="IPR001509">
    <property type="entry name" value="Epimerase_deHydtase"/>
</dbReference>
<dbReference type="PANTHER" id="PTHR11092">
    <property type="entry name" value="SUGAR NUCLEOTIDE EPIMERASE RELATED"/>
    <property type="match status" value="1"/>
</dbReference>
<organism evidence="4 5">
    <name type="scientific">Rodentibacter myodis</name>
    <dbReference type="NCBI Taxonomy" id="1907939"/>
    <lineage>
        <taxon>Bacteria</taxon>
        <taxon>Pseudomonadati</taxon>
        <taxon>Pseudomonadota</taxon>
        <taxon>Gammaproteobacteria</taxon>
        <taxon>Pasteurellales</taxon>
        <taxon>Pasteurellaceae</taxon>
        <taxon>Rodentibacter</taxon>
    </lineage>
</organism>